<protein>
    <submittedName>
        <fullName evidence="1">Uncharacterized protein</fullName>
    </submittedName>
</protein>
<dbReference type="Proteomes" id="UP000222564">
    <property type="component" value="Unassembled WGS sequence"/>
</dbReference>
<evidence type="ECO:0000313" key="1">
    <source>
        <dbReference type="EMBL" id="PHJ37245.1"/>
    </source>
</evidence>
<dbReference type="AlphaFoldDB" id="A0A2C6MCI1"/>
<dbReference type="SUPFAM" id="SSF82549">
    <property type="entry name" value="DAK1/DegV-like"/>
    <property type="match status" value="1"/>
</dbReference>
<reference evidence="1 2" key="1">
    <citation type="submission" date="2013-09" db="EMBL/GenBank/DDBJ databases">
        <title>Biodegradation of hydrocarbons in the deep terrestrial subsurface : characterization of a microbial consortium composed of two Desulfotomaculum species originating from a deep geological formation.</title>
        <authorList>
            <person name="Aullo T."/>
            <person name="Berlendis S."/>
            <person name="Lascourreges J.-F."/>
            <person name="Dessort D."/>
            <person name="Saint-Laurent S."/>
            <person name="Schraauwers B."/>
            <person name="Mas J."/>
            <person name="Magot M."/>
            <person name="Ranchou-Peyruse A."/>
        </authorList>
    </citation>
    <scope>NUCLEOTIDE SEQUENCE [LARGE SCALE GENOMIC DNA]</scope>
    <source>
        <strain evidence="1 2">Bs107</strain>
    </source>
</reference>
<gene>
    <name evidence="1" type="ORF">P378_17750</name>
</gene>
<sequence length="63" mass="7398">MEAARTLKETLSFEAALARAKDIIRNMEIYFVVATLDYLKRRQNRLCGRHPGGDYANQTHYFY</sequence>
<evidence type="ECO:0000313" key="2">
    <source>
        <dbReference type="Proteomes" id="UP000222564"/>
    </source>
</evidence>
<organism evidence="1 2">
    <name type="scientific">Desulforamulus profundi</name>
    <dbReference type="NCBI Taxonomy" id="1383067"/>
    <lineage>
        <taxon>Bacteria</taxon>
        <taxon>Bacillati</taxon>
        <taxon>Bacillota</taxon>
        <taxon>Clostridia</taxon>
        <taxon>Eubacteriales</taxon>
        <taxon>Peptococcaceae</taxon>
        <taxon>Desulforamulus</taxon>
    </lineage>
</organism>
<comment type="caution">
    <text evidence="1">The sequence shown here is derived from an EMBL/GenBank/DDBJ whole genome shotgun (WGS) entry which is preliminary data.</text>
</comment>
<accession>A0A2C6MCI1</accession>
<keyword evidence="2" id="KW-1185">Reference proteome</keyword>
<dbReference type="EMBL" id="AWQQ01000105">
    <property type="protein sequence ID" value="PHJ37245.1"/>
    <property type="molecule type" value="Genomic_DNA"/>
</dbReference>
<name>A0A2C6MCI1_9FIRM</name>
<proteinExistence type="predicted"/>